<reference evidence="4 5" key="1">
    <citation type="submission" date="2014-07" db="EMBL/GenBank/DDBJ databases">
        <title>Complete genome sequence of Corynebacterium atypicum DSM 44849: identifiction of the mycolic acid biosynthesis genes.</title>
        <authorList>
            <person name="Tippelt A."/>
            <person name="Mollmann S."/>
            <person name="Albersmeier A."/>
            <person name="Jaenicke S."/>
            <person name="Ruckert C."/>
            <person name="Tauch A."/>
        </authorList>
    </citation>
    <scope>NUCLEOTIDE SEQUENCE [LARGE SCALE GENOMIC DNA]</scope>
    <source>
        <strain evidence="4 5">R2070</strain>
    </source>
</reference>
<proteinExistence type="predicted"/>
<organism evidence="4 5">
    <name type="scientific">Corynebacterium atypicum</name>
    <dbReference type="NCBI Taxonomy" id="191610"/>
    <lineage>
        <taxon>Bacteria</taxon>
        <taxon>Bacillati</taxon>
        <taxon>Actinomycetota</taxon>
        <taxon>Actinomycetes</taxon>
        <taxon>Mycobacteriales</taxon>
        <taxon>Corynebacteriaceae</taxon>
        <taxon>Corynebacterium</taxon>
    </lineage>
</organism>
<dbReference type="InterPro" id="IPR036452">
    <property type="entry name" value="Ribo_hydro-like"/>
</dbReference>
<dbReference type="EMBL" id="CP008944">
    <property type="protein sequence ID" value="AIG63988.1"/>
    <property type="molecule type" value="Genomic_DNA"/>
</dbReference>
<dbReference type="RefSeq" id="WP_038605113.1">
    <property type="nucleotide sequence ID" value="NZ_CP008944.1"/>
</dbReference>
<dbReference type="CDD" id="cd02650">
    <property type="entry name" value="nuc_hydro_CaPnhB"/>
    <property type="match status" value="1"/>
</dbReference>
<evidence type="ECO:0000313" key="4">
    <source>
        <dbReference type="EMBL" id="AIG63988.1"/>
    </source>
</evidence>
<dbReference type="Pfam" id="PF01156">
    <property type="entry name" value="IU_nuc_hydro"/>
    <property type="match status" value="1"/>
</dbReference>
<dbReference type="InterPro" id="IPR001910">
    <property type="entry name" value="Inosine/uridine_hydrolase_dom"/>
</dbReference>
<dbReference type="InterPro" id="IPR023186">
    <property type="entry name" value="IUNH"/>
</dbReference>
<dbReference type="GO" id="GO:0016787">
    <property type="term" value="F:hydrolase activity"/>
    <property type="evidence" value="ECO:0007669"/>
    <property type="project" value="UniProtKB-KW"/>
</dbReference>
<dbReference type="Proteomes" id="UP000028504">
    <property type="component" value="Chromosome"/>
</dbReference>
<name>A0ABN4DCP4_9CORY</name>
<accession>A0ABN4DCP4</accession>
<evidence type="ECO:0000256" key="2">
    <source>
        <dbReference type="ARBA" id="ARBA00023295"/>
    </source>
</evidence>
<keyword evidence="5" id="KW-1185">Reference proteome</keyword>
<keyword evidence="2" id="KW-0326">Glycosidase</keyword>
<gene>
    <name evidence="4" type="ORF">CATYP_04210</name>
</gene>
<evidence type="ECO:0000259" key="3">
    <source>
        <dbReference type="Pfam" id="PF01156"/>
    </source>
</evidence>
<sequence length="318" mass="33939">MAKKIILDLDTGVDDALALAYALGSPELELIGVTGTYGNVLVGTGVANDLSLLELFGHPEVPVYPGLRHARARDGFEVLEISAFIHGGNGVGDVELPEAQREAEEKSAVDFLVESVREYGDDLVIVATGPSTNVAAAIEADPEFARNAHLVIMGGALTVPGNVSAWAEANINQDPEASDLMFRKAADVTMVGLDVTLQTLLTYEDTAKWRELGTRAGTLLADITDYYIKAYETTAPYLGGCGLHDPLAVGVAVDESLVQLLGINMKVDTEGETRGRTIGDEQRLSDERKTARVAVAVDADRFLGELMRRIGSVLQQAD</sequence>
<dbReference type="Gene3D" id="3.90.245.10">
    <property type="entry name" value="Ribonucleoside hydrolase-like"/>
    <property type="match status" value="1"/>
</dbReference>
<evidence type="ECO:0000313" key="5">
    <source>
        <dbReference type="Proteomes" id="UP000028504"/>
    </source>
</evidence>
<dbReference type="PANTHER" id="PTHR12304">
    <property type="entry name" value="INOSINE-URIDINE PREFERRING NUCLEOSIDE HYDROLASE"/>
    <property type="match status" value="1"/>
</dbReference>
<protein>
    <submittedName>
        <fullName evidence="4">Nucleoside hydrolase</fullName>
    </submittedName>
</protein>
<evidence type="ECO:0000256" key="1">
    <source>
        <dbReference type="ARBA" id="ARBA00022801"/>
    </source>
</evidence>
<dbReference type="SUPFAM" id="SSF53590">
    <property type="entry name" value="Nucleoside hydrolase"/>
    <property type="match status" value="1"/>
</dbReference>
<dbReference type="PANTHER" id="PTHR12304:SF4">
    <property type="entry name" value="URIDINE NUCLEOSIDASE"/>
    <property type="match status" value="1"/>
</dbReference>
<feature type="domain" description="Inosine/uridine-preferring nucleoside hydrolase" evidence="3">
    <location>
        <begin position="5"/>
        <end position="303"/>
    </location>
</feature>
<keyword evidence="1 4" id="KW-0378">Hydrolase</keyword>